<dbReference type="Proteomes" id="UP000324536">
    <property type="component" value="Chromosome"/>
</dbReference>
<keyword evidence="2" id="KW-1185">Reference proteome</keyword>
<sequence length="262" mass="27839">MTTTGQETAEQAMARMVAADPDRQLCVRFMPASVQPQAYALLALRHELLRAIAPGRSGAVAGPMAAYVRLQWWREVLEGTRRPEHAIAPLLLNAVAHGGLARGTVLRLVTSAEAEVEGGADVLAWQAMLRDGAGALQRGMGELLGLDSQQPAQAAVLDQLEAVGMAYGAGSMLRHLPVLAGQGRYLYPGMEAELRQAGLAWLETARATPLPPRWRVAALPAVLARRDLARGVAQAGRARGLGDRLAVMLAGLRCARQAARPA</sequence>
<gene>
    <name evidence="1" type="ORF">FLP30_09905</name>
</gene>
<dbReference type="EMBL" id="CP043506">
    <property type="protein sequence ID" value="QEO18007.1"/>
    <property type="molecule type" value="Genomic_DNA"/>
</dbReference>
<dbReference type="OrthoDB" id="9814909at2"/>
<protein>
    <submittedName>
        <fullName evidence="1">Phytoene synthase</fullName>
    </submittedName>
</protein>
<accession>A0A5C1YSQ5</accession>
<organism evidence="1 2">
    <name type="scientific">Acetobacter vaccinii</name>
    <dbReference type="NCBI Taxonomy" id="2592655"/>
    <lineage>
        <taxon>Bacteria</taxon>
        <taxon>Pseudomonadati</taxon>
        <taxon>Pseudomonadota</taxon>
        <taxon>Alphaproteobacteria</taxon>
        <taxon>Acetobacterales</taxon>
        <taxon>Acetobacteraceae</taxon>
        <taxon>Acetobacter</taxon>
    </lineage>
</organism>
<reference evidence="1 2" key="1">
    <citation type="submission" date="2019-09" db="EMBL/GenBank/DDBJ databases">
        <title>Genome sequencing of strain KACC 21233.</title>
        <authorList>
            <person name="Heo J."/>
            <person name="Kim S.-J."/>
            <person name="Kim J.-S."/>
            <person name="Hong S.-B."/>
            <person name="Kwon S.-W."/>
        </authorList>
    </citation>
    <scope>NUCLEOTIDE SEQUENCE [LARGE SCALE GENOMIC DNA]</scope>
    <source>
        <strain evidence="1 2">KACC 21233</strain>
    </source>
</reference>
<dbReference type="Gene3D" id="1.10.600.10">
    <property type="entry name" value="Farnesyl Diphosphate Synthase"/>
    <property type="match status" value="1"/>
</dbReference>
<proteinExistence type="predicted"/>
<dbReference type="SUPFAM" id="SSF48576">
    <property type="entry name" value="Terpenoid synthases"/>
    <property type="match status" value="1"/>
</dbReference>
<evidence type="ECO:0000313" key="2">
    <source>
        <dbReference type="Proteomes" id="UP000324536"/>
    </source>
</evidence>
<evidence type="ECO:0000313" key="1">
    <source>
        <dbReference type="EMBL" id="QEO18007.1"/>
    </source>
</evidence>
<dbReference type="AlphaFoldDB" id="A0A5C1YSQ5"/>
<name>A0A5C1YSQ5_9PROT</name>
<dbReference type="KEGG" id="acek:FLP30_09905"/>
<dbReference type="InterPro" id="IPR008949">
    <property type="entry name" value="Isoprenoid_synthase_dom_sf"/>
</dbReference>
<dbReference type="RefSeq" id="WP_149279681.1">
    <property type="nucleotide sequence ID" value="NZ_CP043506.1"/>
</dbReference>